<comment type="caution">
    <text evidence="1">The sequence shown here is derived from an EMBL/GenBank/DDBJ whole genome shotgun (WGS) entry which is preliminary data.</text>
</comment>
<sequence>MKRKLDHTDAGGERLAVEVLGWLADDDERLTRFVVESGLDPGTLRESARDPGFLAAVLDHVMGDEPRLLACARTLDVKPERIAAAWQRLQPPPFDDGF</sequence>
<evidence type="ECO:0000313" key="2">
    <source>
        <dbReference type="Proteomes" id="UP000583454"/>
    </source>
</evidence>
<dbReference type="RefSeq" id="WP_183565400.1">
    <property type="nucleotide sequence ID" value="NZ_JACHOP010000002.1"/>
</dbReference>
<dbReference type="Pfam" id="PF12096">
    <property type="entry name" value="DUF3572"/>
    <property type="match status" value="1"/>
</dbReference>
<name>A0A840ZE30_9HYPH</name>
<accession>A0A840ZE30</accession>
<dbReference type="AlphaFoldDB" id="A0A840ZE30"/>
<dbReference type="InterPro" id="IPR021955">
    <property type="entry name" value="DUF3572"/>
</dbReference>
<gene>
    <name evidence="1" type="ORF">HNR00_000868</name>
</gene>
<evidence type="ECO:0008006" key="3">
    <source>
        <dbReference type="Google" id="ProtNLM"/>
    </source>
</evidence>
<protein>
    <recommendedName>
        <fullName evidence="3">DUF3572 family protein</fullName>
    </recommendedName>
</protein>
<evidence type="ECO:0000313" key="1">
    <source>
        <dbReference type="EMBL" id="MBB5756172.1"/>
    </source>
</evidence>
<reference evidence="1 2" key="1">
    <citation type="submission" date="2020-08" db="EMBL/GenBank/DDBJ databases">
        <title>Genomic Encyclopedia of Type Strains, Phase IV (KMG-IV): sequencing the most valuable type-strain genomes for metagenomic binning, comparative biology and taxonomic classification.</title>
        <authorList>
            <person name="Goeker M."/>
        </authorList>
    </citation>
    <scope>NUCLEOTIDE SEQUENCE [LARGE SCALE GENOMIC DNA]</scope>
    <source>
        <strain evidence="1 2">DSM 2163</strain>
    </source>
</reference>
<dbReference type="Proteomes" id="UP000583454">
    <property type="component" value="Unassembled WGS sequence"/>
</dbReference>
<dbReference type="EMBL" id="JACHOP010000002">
    <property type="protein sequence ID" value="MBB5756172.1"/>
    <property type="molecule type" value="Genomic_DNA"/>
</dbReference>
<proteinExistence type="predicted"/>
<keyword evidence="2" id="KW-1185">Reference proteome</keyword>
<organism evidence="1 2">
    <name type="scientific">Methylorubrum rhodinum</name>
    <dbReference type="NCBI Taxonomy" id="29428"/>
    <lineage>
        <taxon>Bacteria</taxon>
        <taxon>Pseudomonadati</taxon>
        <taxon>Pseudomonadota</taxon>
        <taxon>Alphaproteobacteria</taxon>
        <taxon>Hyphomicrobiales</taxon>
        <taxon>Methylobacteriaceae</taxon>
        <taxon>Methylorubrum</taxon>
    </lineage>
</organism>